<evidence type="ECO:0000313" key="2">
    <source>
        <dbReference type="EMBL" id="PAV13201.1"/>
    </source>
</evidence>
<organism evidence="2 3">
    <name type="scientific">Methanosarcina spelaei</name>
    <dbReference type="NCBI Taxonomy" id="1036679"/>
    <lineage>
        <taxon>Archaea</taxon>
        <taxon>Methanobacteriati</taxon>
        <taxon>Methanobacteriota</taxon>
        <taxon>Stenosarchaea group</taxon>
        <taxon>Methanomicrobia</taxon>
        <taxon>Methanosarcinales</taxon>
        <taxon>Methanosarcinaceae</taxon>
        <taxon>Methanosarcina</taxon>
    </lineage>
</organism>
<protein>
    <submittedName>
        <fullName evidence="2">Uncharacterized protein</fullName>
    </submittedName>
</protein>
<reference evidence="2 3" key="1">
    <citation type="journal article" date="2017" name="BMC Genomics">
        <title>Genomic analysis of methanogenic archaea reveals a shift towards energy conservation.</title>
        <authorList>
            <person name="Gilmore S.P."/>
            <person name="Henske J.K."/>
            <person name="Sexton J.A."/>
            <person name="Solomon K.V."/>
            <person name="Seppala S."/>
            <person name="Yoo J.I."/>
            <person name="Huyett L.M."/>
            <person name="Pressman A."/>
            <person name="Cogan J.Z."/>
            <person name="Kivenson V."/>
            <person name="Peng X."/>
            <person name="Tan Y."/>
            <person name="Valentine D.L."/>
            <person name="O'Malley M.A."/>
        </authorList>
    </citation>
    <scope>NUCLEOTIDE SEQUENCE [LARGE SCALE GENOMIC DNA]</scope>
    <source>
        <strain evidence="2 3">MC-15</strain>
    </source>
</reference>
<accession>A0A2A2HUM2</accession>
<proteinExistence type="predicted"/>
<dbReference type="RefSeq" id="WP_095643996.1">
    <property type="nucleotide sequence ID" value="NZ_LMVP01000113.1"/>
</dbReference>
<dbReference type="Proteomes" id="UP000218164">
    <property type="component" value="Unassembled WGS sequence"/>
</dbReference>
<dbReference type="AlphaFoldDB" id="A0A2A2HUM2"/>
<comment type="caution">
    <text evidence="2">The sequence shown here is derived from an EMBL/GenBank/DDBJ whole genome shotgun (WGS) entry which is preliminary data.</text>
</comment>
<dbReference type="EMBL" id="LMVP01000113">
    <property type="protein sequence ID" value="PAV13201.1"/>
    <property type="molecule type" value="Genomic_DNA"/>
</dbReference>
<gene>
    <name evidence="2" type="ORF">ASJ81_04180</name>
</gene>
<evidence type="ECO:0000256" key="1">
    <source>
        <dbReference type="SAM" id="Coils"/>
    </source>
</evidence>
<name>A0A2A2HUM2_9EURY</name>
<feature type="coiled-coil region" evidence="1">
    <location>
        <begin position="9"/>
        <end position="57"/>
    </location>
</feature>
<keyword evidence="1" id="KW-0175">Coiled coil</keyword>
<keyword evidence="3" id="KW-1185">Reference proteome</keyword>
<sequence>MDTETQTEINEKLRTIQSNEKKIKIAKKQITAIEEKIKKYTNQNNKLKEEVNNLVGESSLQMNLP</sequence>
<evidence type="ECO:0000313" key="3">
    <source>
        <dbReference type="Proteomes" id="UP000218164"/>
    </source>
</evidence>